<evidence type="ECO:0000313" key="3">
    <source>
        <dbReference type="Proteomes" id="UP000518681"/>
    </source>
</evidence>
<feature type="compositionally biased region" description="Low complexity" evidence="1">
    <location>
        <begin position="10"/>
        <end position="20"/>
    </location>
</feature>
<proteinExistence type="predicted"/>
<protein>
    <submittedName>
        <fullName evidence="2">Uncharacterized protein</fullName>
    </submittedName>
</protein>
<name>A0AAW3UUX0_9BURK</name>
<sequence>MRDAGLLKNAAPPARAGAAPSGFEFTGDDLVAIAPDPRFAGLD</sequence>
<organism evidence="2 3">
    <name type="scientific">Paraburkholderia fungorum</name>
    <dbReference type="NCBI Taxonomy" id="134537"/>
    <lineage>
        <taxon>Bacteria</taxon>
        <taxon>Pseudomonadati</taxon>
        <taxon>Pseudomonadota</taxon>
        <taxon>Betaproteobacteria</taxon>
        <taxon>Burkholderiales</taxon>
        <taxon>Burkholderiaceae</taxon>
        <taxon>Paraburkholderia</taxon>
    </lineage>
</organism>
<feature type="region of interest" description="Disordered" evidence="1">
    <location>
        <begin position="1"/>
        <end position="21"/>
    </location>
</feature>
<dbReference type="AlphaFoldDB" id="A0AAW3UUX0"/>
<comment type="caution">
    <text evidence="2">The sequence shown here is derived from an EMBL/GenBank/DDBJ whole genome shotgun (WGS) entry which is preliminary data.</text>
</comment>
<evidence type="ECO:0000313" key="2">
    <source>
        <dbReference type="EMBL" id="MBB6202016.1"/>
    </source>
</evidence>
<reference evidence="2 3" key="1">
    <citation type="submission" date="2020-08" db="EMBL/GenBank/DDBJ databases">
        <title>Genomic Encyclopedia of Type Strains, Phase IV (KMG-V): Genome sequencing to study the core and pangenomes of soil and plant-associated prokaryotes.</title>
        <authorList>
            <person name="Whitman W."/>
        </authorList>
    </citation>
    <scope>NUCLEOTIDE SEQUENCE [LARGE SCALE GENOMIC DNA]</scope>
    <source>
        <strain evidence="2 3">SEMIA 4013</strain>
    </source>
</reference>
<evidence type="ECO:0000256" key="1">
    <source>
        <dbReference type="SAM" id="MobiDB-lite"/>
    </source>
</evidence>
<dbReference type="Proteomes" id="UP000518681">
    <property type="component" value="Unassembled WGS sequence"/>
</dbReference>
<accession>A0AAW3UUX0</accession>
<dbReference type="EMBL" id="JACIIK010000005">
    <property type="protein sequence ID" value="MBB6202016.1"/>
    <property type="molecule type" value="Genomic_DNA"/>
</dbReference>
<gene>
    <name evidence="2" type="ORF">GGD69_002875</name>
</gene>